<evidence type="ECO:0000313" key="2">
    <source>
        <dbReference type="EMBL" id="KJE92301.1"/>
    </source>
</evidence>
<dbReference type="PROSITE" id="PS50053">
    <property type="entry name" value="UBIQUITIN_2"/>
    <property type="match status" value="1"/>
</dbReference>
<dbReference type="SMART" id="SM00213">
    <property type="entry name" value="UBQ"/>
    <property type="match status" value="1"/>
</dbReference>
<accession>A0A0D2UB78</accession>
<dbReference type="Pfam" id="PF00240">
    <property type="entry name" value="ubiquitin"/>
    <property type="match status" value="1"/>
</dbReference>
<dbReference type="STRING" id="595528.A0A0D2UB78"/>
<dbReference type="InterPro" id="IPR029071">
    <property type="entry name" value="Ubiquitin-like_domsf"/>
</dbReference>
<protein>
    <recommendedName>
        <fullName evidence="1">Ubiquitin-like domain-containing protein</fullName>
    </recommendedName>
</protein>
<evidence type="ECO:0000259" key="1">
    <source>
        <dbReference type="PROSITE" id="PS50053"/>
    </source>
</evidence>
<gene>
    <name evidence="2" type="ORF">CAOG_008691</name>
</gene>
<name>A0A0D2UB78_CAPO3</name>
<dbReference type="SUPFAM" id="SSF54236">
    <property type="entry name" value="Ubiquitin-like"/>
    <property type="match status" value="1"/>
</dbReference>
<dbReference type="Gene3D" id="3.10.20.90">
    <property type="entry name" value="Phosphatidylinositol 3-kinase Catalytic Subunit, Chain A, domain 1"/>
    <property type="match status" value="1"/>
</dbReference>
<organism evidence="2 3">
    <name type="scientific">Capsaspora owczarzaki (strain ATCC 30864)</name>
    <dbReference type="NCBI Taxonomy" id="595528"/>
    <lineage>
        <taxon>Eukaryota</taxon>
        <taxon>Filasterea</taxon>
        <taxon>Capsaspora</taxon>
    </lineage>
</organism>
<dbReference type="AlphaFoldDB" id="A0A0D2UB78"/>
<evidence type="ECO:0000313" key="3">
    <source>
        <dbReference type="Proteomes" id="UP000008743"/>
    </source>
</evidence>
<feature type="domain" description="Ubiquitin-like" evidence="1">
    <location>
        <begin position="23"/>
        <end position="77"/>
    </location>
</feature>
<dbReference type="EMBL" id="KE346363">
    <property type="protein sequence ID" value="KJE92301.1"/>
    <property type="molecule type" value="Genomic_DNA"/>
</dbReference>
<dbReference type="CDD" id="cd17039">
    <property type="entry name" value="Ubl_ubiquitin_like"/>
    <property type="match status" value="1"/>
</dbReference>
<dbReference type="InParanoid" id="A0A0D2UB78"/>
<reference evidence="3" key="1">
    <citation type="submission" date="2011-02" db="EMBL/GenBank/DDBJ databases">
        <title>The Genome Sequence of Capsaspora owczarzaki ATCC 30864.</title>
        <authorList>
            <person name="Russ C."/>
            <person name="Cuomo C."/>
            <person name="Burger G."/>
            <person name="Gray M.W."/>
            <person name="Holland P.W.H."/>
            <person name="King N."/>
            <person name="Lang F.B.F."/>
            <person name="Roger A.J."/>
            <person name="Ruiz-Trillo I."/>
            <person name="Young S.K."/>
            <person name="Zeng Q."/>
            <person name="Gargeya S."/>
            <person name="Alvarado L."/>
            <person name="Berlin A."/>
            <person name="Chapman S.B."/>
            <person name="Chen Z."/>
            <person name="Freedman E."/>
            <person name="Gellesch M."/>
            <person name="Goldberg J."/>
            <person name="Griggs A."/>
            <person name="Gujja S."/>
            <person name="Heilman E."/>
            <person name="Heiman D."/>
            <person name="Howarth C."/>
            <person name="Mehta T."/>
            <person name="Neiman D."/>
            <person name="Pearson M."/>
            <person name="Roberts A."/>
            <person name="Saif S."/>
            <person name="Shea T."/>
            <person name="Shenoy N."/>
            <person name="Sisk P."/>
            <person name="Stolte C."/>
            <person name="Sykes S."/>
            <person name="White J."/>
            <person name="Yandava C."/>
            <person name="Haas B."/>
            <person name="Nusbaum C."/>
            <person name="Birren B."/>
        </authorList>
    </citation>
    <scope>NUCLEOTIDE SEQUENCE</scope>
    <source>
        <strain evidence="3">ATCC 30864</strain>
    </source>
</reference>
<dbReference type="PhylomeDB" id="A0A0D2UB78"/>
<dbReference type="Proteomes" id="UP000008743">
    <property type="component" value="Unassembled WGS sequence"/>
</dbReference>
<keyword evidence="3" id="KW-1185">Reference proteome</keyword>
<dbReference type="OrthoDB" id="417450at2759"/>
<dbReference type="RefSeq" id="XP_011270302.1">
    <property type="nucleotide sequence ID" value="XM_011272000.1"/>
</dbReference>
<dbReference type="InterPro" id="IPR000626">
    <property type="entry name" value="Ubiquitin-like_dom"/>
</dbReference>
<proteinExistence type="predicted"/>
<sequence>MHIGVNQPGGTQLWYEVDAEATTVGAFKALIHREEGIPAEMQHLYFKGRPLNDERSLASYEIDADTPLNMRTALVGAGGLCDVNLKDFELKERCCCCYCGIDAHWNMCQFLCVHGKCNLG</sequence>